<sequence length="171" mass="18134">MAAARQVFAEQGFDKATIREIARRADVTHGLVMRHFESKERLFLAAVPGTRDLAASVAGDLDGLPGRIADSFVRRMESADSADPFVALVRAAAADQEAAKALLAAMRSESVAAYRAVLPGPQVDERVDLLGAFLMGVTVSRYVLGDGPLAAMPPERLAGYLAGVLRTILLA</sequence>
<dbReference type="InterPro" id="IPR036271">
    <property type="entry name" value="Tet_transcr_reg_TetR-rel_C_sf"/>
</dbReference>
<protein>
    <submittedName>
        <fullName evidence="6">DNA-binding transcriptional regulator, AcrR family</fullName>
    </submittedName>
</protein>
<evidence type="ECO:0000256" key="4">
    <source>
        <dbReference type="PROSITE-ProRule" id="PRU00335"/>
    </source>
</evidence>
<dbReference type="Gene3D" id="1.10.357.10">
    <property type="entry name" value="Tetracycline Repressor, domain 2"/>
    <property type="match status" value="1"/>
</dbReference>
<evidence type="ECO:0000256" key="2">
    <source>
        <dbReference type="ARBA" id="ARBA00023125"/>
    </source>
</evidence>
<keyword evidence="2 4" id="KW-0238">DNA-binding</keyword>
<dbReference type="Proteomes" id="UP000219612">
    <property type="component" value="Unassembled WGS sequence"/>
</dbReference>
<dbReference type="SUPFAM" id="SSF48498">
    <property type="entry name" value="Tetracyclin repressor-like, C-terminal domain"/>
    <property type="match status" value="1"/>
</dbReference>
<dbReference type="PROSITE" id="PS50977">
    <property type="entry name" value="HTH_TETR_2"/>
    <property type="match status" value="1"/>
</dbReference>
<dbReference type="PANTHER" id="PTHR30055:SF234">
    <property type="entry name" value="HTH-TYPE TRANSCRIPTIONAL REGULATOR BETI"/>
    <property type="match status" value="1"/>
</dbReference>
<proteinExistence type="predicted"/>
<organism evidence="6 7">
    <name type="scientific">Paractinoplanes atraurantiacus</name>
    <dbReference type="NCBI Taxonomy" id="1036182"/>
    <lineage>
        <taxon>Bacteria</taxon>
        <taxon>Bacillati</taxon>
        <taxon>Actinomycetota</taxon>
        <taxon>Actinomycetes</taxon>
        <taxon>Micromonosporales</taxon>
        <taxon>Micromonosporaceae</taxon>
        <taxon>Paractinoplanes</taxon>
    </lineage>
</organism>
<evidence type="ECO:0000256" key="1">
    <source>
        <dbReference type="ARBA" id="ARBA00023015"/>
    </source>
</evidence>
<keyword evidence="3" id="KW-0804">Transcription</keyword>
<dbReference type="Gene3D" id="1.10.10.60">
    <property type="entry name" value="Homeodomain-like"/>
    <property type="match status" value="1"/>
</dbReference>
<dbReference type="GO" id="GO:0000976">
    <property type="term" value="F:transcription cis-regulatory region binding"/>
    <property type="evidence" value="ECO:0007669"/>
    <property type="project" value="TreeGrafter"/>
</dbReference>
<evidence type="ECO:0000256" key="3">
    <source>
        <dbReference type="ARBA" id="ARBA00023163"/>
    </source>
</evidence>
<accession>A0A285II25</accession>
<name>A0A285II25_9ACTN</name>
<dbReference type="GO" id="GO:0003700">
    <property type="term" value="F:DNA-binding transcription factor activity"/>
    <property type="evidence" value="ECO:0007669"/>
    <property type="project" value="TreeGrafter"/>
</dbReference>
<reference evidence="6 7" key="1">
    <citation type="submission" date="2017-09" db="EMBL/GenBank/DDBJ databases">
        <authorList>
            <person name="Ehlers B."/>
            <person name="Leendertz F.H."/>
        </authorList>
    </citation>
    <scope>NUCLEOTIDE SEQUENCE [LARGE SCALE GENOMIC DNA]</scope>
    <source>
        <strain evidence="6 7">CGMCC 4.6857</strain>
    </source>
</reference>
<dbReference type="Pfam" id="PF00440">
    <property type="entry name" value="TetR_N"/>
    <property type="match status" value="1"/>
</dbReference>
<gene>
    <name evidence="6" type="ORF">SAMN05421748_108172</name>
</gene>
<keyword evidence="1" id="KW-0805">Transcription regulation</keyword>
<dbReference type="AlphaFoldDB" id="A0A285II25"/>
<dbReference type="InterPro" id="IPR009057">
    <property type="entry name" value="Homeodomain-like_sf"/>
</dbReference>
<keyword evidence="7" id="KW-1185">Reference proteome</keyword>
<dbReference type="EMBL" id="OBDY01000008">
    <property type="protein sequence ID" value="SNY47604.1"/>
    <property type="molecule type" value="Genomic_DNA"/>
</dbReference>
<dbReference type="Pfam" id="PF17920">
    <property type="entry name" value="TetR_C_16"/>
    <property type="match status" value="1"/>
</dbReference>
<dbReference type="PANTHER" id="PTHR30055">
    <property type="entry name" value="HTH-TYPE TRANSCRIPTIONAL REGULATOR RUTR"/>
    <property type="match status" value="1"/>
</dbReference>
<feature type="domain" description="HTH tetR-type" evidence="5">
    <location>
        <begin position="1"/>
        <end position="54"/>
    </location>
</feature>
<dbReference type="InterPro" id="IPR041678">
    <property type="entry name" value="TetR_C_16"/>
</dbReference>
<dbReference type="InterPro" id="IPR001647">
    <property type="entry name" value="HTH_TetR"/>
</dbReference>
<dbReference type="SUPFAM" id="SSF46689">
    <property type="entry name" value="Homeodomain-like"/>
    <property type="match status" value="1"/>
</dbReference>
<feature type="DNA-binding region" description="H-T-H motif" evidence="4">
    <location>
        <begin position="17"/>
        <end position="36"/>
    </location>
</feature>
<evidence type="ECO:0000313" key="7">
    <source>
        <dbReference type="Proteomes" id="UP000219612"/>
    </source>
</evidence>
<evidence type="ECO:0000313" key="6">
    <source>
        <dbReference type="EMBL" id="SNY47604.1"/>
    </source>
</evidence>
<evidence type="ECO:0000259" key="5">
    <source>
        <dbReference type="PROSITE" id="PS50977"/>
    </source>
</evidence>
<dbReference type="InterPro" id="IPR050109">
    <property type="entry name" value="HTH-type_TetR-like_transc_reg"/>
</dbReference>